<feature type="transmembrane region" description="Helical" evidence="2">
    <location>
        <begin position="91"/>
        <end position="116"/>
    </location>
</feature>
<evidence type="ECO:0000256" key="3">
    <source>
        <dbReference type="SAM" id="SignalP"/>
    </source>
</evidence>
<feature type="transmembrane region" description="Helical" evidence="2">
    <location>
        <begin position="160"/>
        <end position="180"/>
    </location>
</feature>
<evidence type="ECO:0000259" key="4">
    <source>
        <dbReference type="PROSITE" id="PS50850"/>
    </source>
</evidence>
<dbReference type="GO" id="GO:0016020">
    <property type="term" value="C:membrane"/>
    <property type="evidence" value="ECO:0007669"/>
    <property type="project" value="UniProtKB-SubCell"/>
</dbReference>
<sequence>MFYVLLVSWLALYLNMDIVLSTIVDFAEDIGVSESKAAALLSYASITDALGRLLIPLVADKKLIRRSTLSAVNFLALALFVAVLASVRSYVILVIITLPMAAGIGCSQAMFGALLADYIGLQRLSAGYGLCSVIGAPILLLKPLLIGYFRDTIGSYVNMFRILAGLQILNSGLWFGVLFVERKTFTLSLEEGTPKIIA</sequence>
<dbReference type="SUPFAM" id="SSF103473">
    <property type="entry name" value="MFS general substrate transporter"/>
    <property type="match status" value="1"/>
</dbReference>
<dbReference type="FunFam" id="1.20.1250.20:FF:000462">
    <property type="entry name" value="Monocarboxylate transporter, putative"/>
    <property type="match status" value="1"/>
</dbReference>
<feature type="signal peptide" evidence="3">
    <location>
        <begin position="1"/>
        <end position="21"/>
    </location>
</feature>
<dbReference type="PROSITE" id="PS50850">
    <property type="entry name" value="MFS"/>
    <property type="match status" value="1"/>
</dbReference>
<dbReference type="PANTHER" id="PTHR11360:SF303">
    <property type="entry name" value="MAJOR FACILITATOR SUPERFAMILY (MFS) PROFILE DOMAIN-CONTAINING PROTEIN"/>
    <property type="match status" value="1"/>
</dbReference>
<dbReference type="Gene3D" id="1.20.1250.20">
    <property type="entry name" value="MFS general substrate transporter like domains"/>
    <property type="match status" value="1"/>
</dbReference>
<dbReference type="PANTHER" id="PTHR11360">
    <property type="entry name" value="MONOCARBOXYLATE TRANSPORTER"/>
    <property type="match status" value="1"/>
</dbReference>
<accession>A0A6B0V1I1</accession>
<evidence type="ECO:0000256" key="1">
    <source>
        <dbReference type="ARBA" id="ARBA00004141"/>
    </source>
</evidence>
<feature type="domain" description="Major facilitator superfamily (MFS) profile" evidence="4">
    <location>
        <begin position="1"/>
        <end position="198"/>
    </location>
</feature>
<dbReference type="GO" id="GO:0008028">
    <property type="term" value="F:monocarboxylic acid transmembrane transporter activity"/>
    <property type="evidence" value="ECO:0007669"/>
    <property type="project" value="TreeGrafter"/>
</dbReference>
<dbReference type="InterPro" id="IPR036259">
    <property type="entry name" value="MFS_trans_sf"/>
</dbReference>
<evidence type="ECO:0000256" key="2">
    <source>
        <dbReference type="SAM" id="Phobius"/>
    </source>
</evidence>
<proteinExistence type="predicted"/>
<feature type="chain" id="PRO_5025579993" evidence="3">
    <location>
        <begin position="22"/>
        <end position="198"/>
    </location>
</feature>
<dbReference type="AlphaFoldDB" id="A0A6B0V1I1"/>
<evidence type="ECO:0000313" key="5">
    <source>
        <dbReference type="EMBL" id="MXU95879.1"/>
    </source>
</evidence>
<feature type="transmembrane region" description="Helical" evidence="2">
    <location>
        <begin position="128"/>
        <end position="148"/>
    </location>
</feature>
<feature type="transmembrane region" description="Helical" evidence="2">
    <location>
        <begin position="67"/>
        <end position="85"/>
    </location>
</feature>
<reference evidence="5" key="1">
    <citation type="submission" date="2019-12" db="EMBL/GenBank/DDBJ databases">
        <title>An insight into the sialome of adult female Ixodes ricinus ticks feeding for 6 days.</title>
        <authorList>
            <person name="Perner J."/>
            <person name="Ribeiro J.M.C."/>
        </authorList>
    </citation>
    <scope>NUCLEOTIDE SEQUENCE</scope>
    <source>
        <strain evidence="5">Semi-engorged</strain>
        <tissue evidence="5">Salivary glands</tissue>
    </source>
</reference>
<keyword evidence="2" id="KW-0812">Transmembrane</keyword>
<dbReference type="InterPro" id="IPR020846">
    <property type="entry name" value="MFS_dom"/>
</dbReference>
<keyword evidence="2" id="KW-1133">Transmembrane helix</keyword>
<keyword evidence="2" id="KW-0472">Membrane</keyword>
<dbReference type="EMBL" id="GIFC01013796">
    <property type="protein sequence ID" value="MXU95879.1"/>
    <property type="molecule type" value="Transcribed_RNA"/>
</dbReference>
<keyword evidence="3" id="KW-0732">Signal</keyword>
<comment type="subcellular location">
    <subcellularLocation>
        <location evidence="1">Membrane</location>
        <topology evidence="1">Multi-pass membrane protein</topology>
    </subcellularLocation>
</comment>
<organism evidence="5">
    <name type="scientific">Ixodes ricinus</name>
    <name type="common">Common tick</name>
    <name type="synonym">Acarus ricinus</name>
    <dbReference type="NCBI Taxonomy" id="34613"/>
    <lineage>
        <taxon>Eukaryota</taxon>
        <taxon>Metazoa</taxon>
        <taxon>Ecdysozoa</taxon>
        <taxon>Arthropoda</taxon>
        <taxon>Chelicerata</taxon>
        <taxon>Arachnida</taxon>
        <taxon>Acari</taxon>
        <taxon>Parasitiformes</taxon>
        <taxon>Ixodida</taxon>
        <taxon>Ixodoidea</taxon>
        <taxon>Ixodidae</taxon>
        <taxon>Ixodinae</taxon>
        <taxon>Ixodes</taxon>
    </lineage>
</organism>
<name>A0A6B0V1I1_IXORI</name>
<protein>
    <submittedName>
        <fullName evidence="5">Putative monocarboxylate transporter</fullName>
    </submittedName>
</protein>
<dbReference type="InterPro" id="IPR050327">
    <property type="entry name" value="Proton-linked_MCT"/>
</dbReference>